<evidence type="ECO:0000256" key="4">
    <source>
        <dbReference type="ARBA" id="ARBA00047534"/>
    </source>
</evidence>
<reference evidence="10 11" key="1">
    <citation type="submission" date="2017-10" db="EMBL/GenBank/DDBJ databases">
        <title>Comparative genomics in systemic dimorphic fungi from Ajellomycetaceae.</title>
        <authorList>
            <person name="Munoz J.F."/>
            <person name="Mcewen J.G."/>
            <person name="Clay O.K."/>
            <person name="Cuomo C.A."/>
        </authorList>
    </citation>
    <scope>NUCLEOTIDE SEQUENCE [LARGE SCALE GENOMIC DNA]</scope>
    <source>
        <strain evidence="10 11">UAMH7299</strain>
    </source>
</reference>
<comment type="catalytic activity">
    <reaction evidence="4">
        <text>xylitol + NADP(+) = D-xylose + NADPH + H(+)</text>
        <dbReference type="Rhea" id="RHEA:27445"/>
        <dbReference type="ChEBI" id="CHEBI:15378"/>
        <dbReference type="ChEBI" id="CHEBI:17151"/>
        <dbReference type="ChEBI" id="CHEBI:53455"/>
        <dbReference type="ChEBI" id="CHEBI:57783"/>
        <dbReference type="ChEBI" id="CHEBI:58349"/>
        <dbReference type="EC" id="1.1.1.307"/>
    </reaction>
</comment>
<dbReference type="AlphaFoldDB" id="A0A2B7YPC8"/>
<evidence type="ECO:0000313" key="11">
    <source>
        <dbReference type="Proteomes" id="UP000224634"/>
    </source>
</evidence>
<dbReference type="PIRSF" id="PIRSF000097">
    <property type="entry name" value="AKR"/>
    <property type="match status" value="1"/>
</dbReference>
<dbReference type="EC" id="1.1.1.307" evidence="1"/>
<dbReference type="STRING" id="1447883.A0A2B7YPC8"/>
<dbReference type="Pfam" id="PF00248">
    <property type="entry name" value="Aldo_ket_red"/>
    <property type="match status" value="1"/>
</dbReference>
<evidence type="ECO:0000256" key="2">
    <source>
        <dbReference type="ARBA" id="ARBA00023002"/>
    </source>
</evidence>
<evidence type="ECO:0000256" key="3">
    <source>
        <dbReference type="ARBA" id="ARBA00025065"/>
    </source>
</evidence>
<dbReference type="InterPro" id="IPR023210">
    <property type="entry name" value="NADP_OxRdtase_dom"/>
</dbReference>
<dbReference type="InterPro" id="IPR036812">
    <property type="entry name" value="NAD(P)_OxRdtase_dom_sf"/>
</dbReference>
<dbReference type="InterPro" id="IPR018170">
    <property type="entry name" value="Aldo/ket_reductase_CS"/>
</dbReference>
<feature type="domain" description="NADP-dependent oxidoreductase" evidence="9">
    <location>
        <begin position="2"/>
        <end position="235"/>
    </location>
</feature>
<dbReference type="SUPFAM" id="SSF51430">
    <property type="entry name" value="NAD(P)-linked oxidoreductase"/>
    <property type="match status" value="1"/>
</dbReference>
<dbReference type="EMBL" id="PDNA01000031">
    <property type="protein sequence ID" value="PGH22911.1"/>
    <property type="molecule type" value="Genomic_DNA"/>
</dbReference>
<dbReference type="PANTHER" id="PTHR43827:SF13">
    <property type="entry name" value="ALDO_KETO REDUCTASE FAMILY PROTEIN"/>
    <property type="match status" value="1"/>
</dbReference>
<evidence type="ECO:0000256" key="7">
    <source>
        <dbReference type="PIRSR" id="PIRSR000097-2"/>
    </source>
</evidence>
<comment type="caution">
    <text evidence="10">The sequence shown here is derived from an EMBL/GenBank/DDBJ whole genome shotgun (WGS) entry which is preliminary data.</text>
</comment>
<keyword evidence="11" id="KW-1185">Reference proteome</keyword>
<dbReference type="Gene3D" id="3.20.20.100">
    <property type="entry name" value="NADP-dependent oxidoreductase domain"/>
    <property type="match status" value="1"/>
</dbReference>
<organism evidence="10 11">
    <name type="scientific">Polytolypa hystricis (strain UAMH7299)</name>
    <dbReference type="NCBI Taxonomy" id="1447883"/>
    <lineage>
        <taxon>Eukaryota</taxon>
        <taxon>Fungi</taxon>
        <taxon>Dikarya</taxon>
        <taxon>Ascomycota</taxon>
        <taxon>Pezizomycotina</taxon>
        <taxon>Eurotiomycetes</taxon>
        <taxon>Eurotiomycetidae</taxon>
        <taxon>Onygenales</taxon>
        <taxon>Onygenales incertae sedis</taxon>
        <taxon>Polytolypa</taxon>
    </lineage>
</organism>
<feature type="site" description="Lowers pKa of active site Tyr" evidence="8">
    <location>
        <position position="36"/>
    </location>
</feature>
<evidence type="ECO:0000256" key="1">
    <source>
        <dbReference type="ARBA" id="ARBA00012845"/>
    </source>
</evidence>
<dbReference type="Proteomes" id="UP000224634">
    <property type="component" value="Unassembled WGS sequence"/>
</dbReference>
<comment type="catalytic activity">
    <reaction evidence="5">
        <text>xylitol + NAD(+) = D-xylose + NADH + H(+)</text>
        <dbReference type="Rhea" id="RHEA:27441"/>
        <dbReference type="ChEBI" id="CHEBI:15378"/>
        <dbReference type="ChEBI" id="CHEBI:17151"/>
        <dbReference type="ChEBI" id="CHEBI:53455"/>
        <dbReference type="ChEBI" id="CHEBI:57540"/>
        <dbReference type="ChEBI" id="CHEBI:57945"/>
        <dbReference type="EC" id="1.1.1.307"/>
    </reaction>
</comment>
<feature type="active site" description="Proton donor" evidence="6">
    <location>
        <position position="2"/>
    </location>
</feature>
<evidence type="ECO:0000256" key="5">
    <source>
        <dbReference type="ARBA" id="ARBA00049485"/>
    </source>
</evidence>
<dbReference type="CDD" id="cd19071">
    <property type="entry name" value="AKR_AKR1-5-like"/>
    <property type="match status" value="1"/>
</dbReference>
<proteinExistence type="predicted"/>
<evidence type="ECO:0000259" key="9">
    <source>
        <dbReference type="Pfam" id="PF00248"/>
    </source>
</evidence>
<dbReference type="OrthoDB" id="416253at2759"/>
<protein>
    <recommendedName>
        <fullName evidence="1">D-xylose reductase [NAD(P)H]</fullName>
        <ecNumber evidence="1">1.1.1.307</ecNumber>
    </recommendedName>
</protein>
<evidence type="ECO:0000256" key="6">
    <source>
        <dbReference type="PIRSR" id="PIRSR000097-1"/>
    </source>
</evidence>
<feature type="binding site" evidence="7">
    <location>
        <position position="68"/>
    </location>
    <ligand>
        <name>substrate</name>
    </ligand>
</feature>
<name>A0A2B7YPC8_POLH7</name>
<comment type="function">
    <text evidence="3">Catalyzes the initial reaction in the xylose utilization pathway by reducing D-xylose into xylitol. Xylose is a major component of hemicelluloses such as xylan. Most fungi utilize D-xylose via three enzymatic reactions, xylose reductase (XR), xylitol dehydrogenase (XDH), and xylulokinase, to form xylulose 5-phosphate, which enters pentose phosphate pathway.</text>
</comment>
<sequence length="248" mass="27487">MYRNEAEVGEAILSYLSSQPDDAAALKRSDIFFTTKLASNNGYEATRRSIKDSLRATGLEYIDLFLIHAPYGGTRRRIESWRAISDAVADGEIRAGGVSNYGIKHLQEILSALEESPPPRSDGSAAAPLAFPTVNQIELHPFNQRSEITRFCQQHGIVVEAYTPLTRGEKLHHKTVLSLAEKYACTPAQLLVRWSLQHGFVPLPKSVSKARISENASVEGFEISEADMGVLDALEERYVVDWDPLDAE</sequence>
<keyword evidence="2" id="KW-0560">Oxidoreductase</keyword>
<gene>
    <name evidence="10" type="ORF">AJ80_02960</name>
</gene>
<evidence type="ECO:0000313" key="10">
    <source>
        <dbReference type="EMBL" id="PGH22911.1"/>
    </source>
</evidence>
<dbReference type="GO" id="GO:0016491">
    <property type="term" value="F:oxidoreductase activity"/>
    <property type="evidence" value="ECO:0007669"/>
    <property type="project" value="UniProtKB-KW"/>
</dbReference>
<dbReference type="PANTHER" id="PTHR43827">
    <property type="entry name" value="2,5-DIKETO-D-GLUCONIC ACID REDUCTASE"/>
    <property type="match status" value="1"/>
</dbReference>
<dbReference type="InterPro" id="IPR020471">
    <property type="entry name" value="AKR"/>
</dbReference>
<dbReference type="PROSITE" id="PS00063">
    <property type="entry name" value="ALDOKETO_REDUCTASE_3"/>
    <property type="match status" value="1"/>
</dbReference>
<dbReference type="PRINTS" id="PR00069">
    <property type="entry name" value="ALDKETRDTASE"/>
</dbReference>
<accession>A0A2B7YPC8</accession>
<evidence type="ECO:0000256" key="8">
    <source>
        <dbReference type="PIRSR" id="PIRSR000097-3"/>
    </source>
</evidence>